<dbReference type="Proteomes" id="UP000029867">
    <property type="component" value="Unassembled WGS sequence"/>
</dbReference>
<dbReference type="AlphaFoldDB" id="A0A099NUT5"/>
<reference evidence="2" key="1">
    <citation type="journal article" date="2014" name="Microb. Cell Fact.">
        <title>Exploiting Issatchenkia orientalis SD108 for succinic acid production.</title>
        <authorList>
            <person name="Xiao H."/>
            <person name="Shao Z."/>
            <person name="Jiang Y."/>
            <person name="Dole S."/>
            <person name="Zhao H."/>
        </authorList>
    </citation>
    <scope>NUCLEOTIDE SEQUENCE [LARGE SCALE GENOMIC DNA]</scope>
    <source>
        <strain evidence="2">SD108</strain>
    </source>
</reference>
<organism evidence="1 2">
    <name type="scientific">Pichia kudriavzevii</name>
    <name type="common">Yeast</name>
    <name type="synonym">Issatchenkia orientalis</name>
    <dbReference type="NCBI Taxonomy" id="4909"/>
    <lineage>
        <taxon>Eukaryota</taxon>
        <taxon>Fungi</taxon>
        <taxon>Dikarya</taxon>
        <taxon>Ascomycota</taxon>
        <taxon>Saccharomycotina</taxon>
        <taxon>Pichiomycetes</taxon>
        <taxon>Pichiales</taxon>
        <taxon>Pichiaceae</taxon>
        <taxon>Pichia</taxon>
    </lineage>
</organism>
<gene>
    <name evidence="1" type="ORF">JL09_g5168</name>
</gene>
<dbReference type="EMBL" id="JQFK01000427">
    <property type="protein sequence ID" value="KGK35682.1"/>
    <property type="molecule type" value="Genomic_DNA"/>
</dbReference>
<comment type="caution">
    <text evidence="1">The sequence shown here is derived from an EMBL/GenBank/DDBJ whole genome shotgun (WGS) entry which is preliminary data.</text>
</comment>
<sequence>MKLTYPSVWIEQLLVLEIEKDYKL</sequence>
<dbReference type="HOGENOM" id="CLU_3421379_0_0_1"/>
<evidence type="ECO:0000313" key="2">
    <source>
        <dbReference type="Proteomes" id="UP000029867"/>
    </source>
</evidence>
<proteinExistence type="predicted"/>
<name>A0A099NUT5_PICKU</name>
<protein>
    <submittedName>
        <fullName evidence="1">Uncharacterized protein</fullName>
    </submittedName>
</protein>
<accession>A0A099NUT5</accession>
<evidence type="ECO:0000313" key="1">
    <source>
        <dbReference type="EMBL" id="KGK35682.1"/>
    </source>
</evidence>